<feature type="domain" description="S1 motif" evidence="2">
    <location>
        <begin position="783"/>
        <end position="838"/>
    </location>
</feature>
<evidence type="ECO:0000259" key="2">
    <source>
        <dbReference type="PROSITE" id="PS50126"/>
    </source>
</evidence>
<dbReference type="FunFam" id="1.10.10.650:FF:000001">
    <property type="entry name" value="S1 RNA-binding domain 1"/>
    <property type="match status" value="1"/>
</dbReference>
<dbReference type="Pfam" id="PF00575">
    <property type="entry name" value="S1"/>
    <property type="match status" value="1"/>
</dbReference>
<dbReference type="InterPro" id="IPR023323">
    <property type="entry name" value="Tex-like_dom_sf"/>
</dbReference>
<dbReference type="InterPro" id="IPR037027">
    <property type="entry name" value="YqgF/RNaseH-like_dom_sf"/>
</dbReference>
<proteinExistence type="predicted"/>
<dbReference type="Gene3D" id="3.30.420.140">
    <property type="entry name" value="YqgF/RNase H-like domain"/>
    <property type="match status" value="1"/>
</dbReference>
<dbReference type="GO" id="GO:0006412">
    <property type="term" value="P:translation"/>
    <property type="evidence" value="ECO:0007669"/>
    <property type="project" value="TreeGrafter"/>
</dbReference>
<dbReference type="Pfam" id="PF09371">
    <property type="entry name" value="Tex_N"/>
    <property type="match status" value="1"/>
</dbReference>
<dbReference type="SUPFAM" id="SSF53098">
    <property type="entry name" value="Ribonuclease H-like"/>
    <property type="match status" value="1"/>
</dbReference>
<dbReference type="Gene3D" id="2.40.50.140">
    <property type="entry name" value="Nucleic acid-binding proteins"/>
    <property type="match status" value="1"/>
</dbReference>
<dbReference type="Pfam" id="PF12836">
    <property type="entry name" value="HHH_3"/>
    <property type="match status" value="1"/>
</dbReference>
<dbReference type="GO" id="GO:0003729">
    <property type="term" value="F:mRNA binding"/>
    <property type="evidence" value="ECO:0007669"/>
    <property type="project" value="TreeGrafter"/>
</dbReference>
<dbReference type="InterPro" id="IPR055179">
    <property type="entry name" value="Tex-like_central_region"/>
</dbReference>
<dbReference type="Gene3D" id="1.10.150.310">
    <property type="entry name" value="Tex RuvX-like domain-like"/>
    <property type="match status" value="1"/>
</dbReference>
<dbReference type="FunFam" id="3.30.420.140:FF:000001">
    <property type="entry name" value="RNA-binding transcriptional accessory protein"/>
    <property type="match status" value="1"/>
</dbReference>
<dbReference type="InterPro" id="IPR003029">
    <property type="entry name" value="S1_domain"/>
</dbReference>
<dbReference type="Gene3D" id="1.10.3500.10">
    <property type="entry name" value="Tex N-terminal region-like"/>
    <property type="match status" value="1"/>
</dbReference>
<dbReference type="InterPro" id="IPR023319">
    <property type="entry name" value="Tex-like_HTH_dom_sf"/>
</dbReference>
<dbReference type="InterPro" id="IPR010994">
    <property type="entry name" value="RuvA_2-like"/>
</dbReference>
<dbReference type="InterPro" id="IPR012340">
    <property type="entry name" value="NA-bd_OB-fold"/>
</dbReference>
<dbReference type="AlphaFoldDB" id="A0A336L9W8"/>
<feature type="compositionally biased region" description="Low complexity" evidence="1">
    <location>
        <begin position="43"/>
        <end position="63"/>
    </location>
</feature>
<dbReference type="Gene3D" id="1.10.10.650">
    <property type="entry name" value="RuvA domain 2-like"/>
    <property type="match status" value="1"/>
</dbReference>
<evidence type="ECO:0000313" key="4">
    <source>
        <dbReference type="EMBL" id="SSX34003.1"/>
    </source>
</evidence>
<dbReference type="GO" id="GO:0006139">
    <property type="term" value="P:nucleobase-containing compound metabolic process"/>
    <property type="evidence" value="ECO:0007669"/>
    <property type="project" value="InterPro"/>
</dbReference>
<dbReference type="PANTHER" id="PTHR10724">
    <property type="entry name" value="30S RIBOSOMAL PROTEIN S1"/>
    <property type="match status" value="1"/>
</dbReference>
<dbReference type="SUPFAM" id="SSF158832">
    <property type="entry name" value="Tex N-terminal region-like"/>
    <property type="match status" value="1"/>
</dbReference>
<dbReference type="InterPro" id="IPR012337">
    <property type="entry name" value="RNaseH-like_sf"/>
</dbReference>
<gene>
    <name evidence="3" type="primary">CSON007236</name>
</gene>
<accession>A0A336L9W8</accession>
<dbReference type="SMART" id="SM00316">
    <property type="entry name" value="S1"/>
    <property type="match status" value="1"/>
</dbReference>
<dbReference type="SUPFAM" id="SSF50249">
    <property type="entry name" value="Nucleic acid-binding proteins"/>
    <property type="match status" value="1"/>
</dbReference>
<dbReference type="GO" id="GO:0003735">
    <property type="term" value="F:structural constituent of ribosome"/>
    <property type="evidence" value="ECO:0007669"/>
    <property type="project" value="TreeGrafter"/>
</dbReference>
<dbReference type="EMBL" id="UFQS01002738">
    <property type="protein sequence ID" value="SSX14606.1"/>
    <property type="molecule type" value="Genomic_DNA"/>
</dbReference>
<dbReference type="SMART" id="SM00732">
    <property type="entry name" value="YqgFc"/>
    <property type="match status" value="1"/>
</dbReference>
<reference evidence="3" key="1">
    <citation type="submission" date="2018-04" db="EMBL/GenBank/DDBJ databases">
        <authorList>
            <person name="Go L.Y."/>
            <person name="Mitchell J.A."/>
        </authorList>
    </citation>
    <scope>NUCLEOTIDE SEQUENCE</scope>
    <source>
        <tissue evidence="3">Whole organism</tissue>
    </source>
</reference>
<dbReference type="InterPro" id="IPR050437">
    <property type="entry name" value="Ribos_protein_bS1-like"/>
</dbReference>
<dbReference type="PROSITE" id="PS50126">
    <property type="entry name" value="S1"/>
    <property type="match status" value="1"/>
</dbReference>
<name>A0A336L9W8_CULSO</name>
<reference evidence="4" key="2">
    <citation type="submission" date="2018-07" db="EMBL/GenBank/DDBJ databases">
        <authorList>
            <person name="Quirk P.G."/>
            <person name="Krulwich T.A."/>
        </authorList>
    </citation>
    <scope>NUCLEOTIDE SEQUENCE</scope>
</reference>
<protein>
    <submittedName>
        <fullName evidence="3">CSON007236 protein</fullName>
    </submittedName>
</protein>
<feature type="region of interest" description="Disordered" evidence="1">
    <location>
        <begin position="17"/>
        <end position="73"/>
    </location>
</feature>
<dbReference type="SUPFAM" id="SSF47781">
    <property type="entry name" value="RuvA domain 2-like"/>
    <property type="match status" value="2"/>
</dbReference>
<dbReference type="EMBL" id="UFQT01002738">
    <property type="protein sequence ID" value="SSX34003.1"/>
    <property type="molecule type" value="Genomic_DNA"/>
</dbReference>
<dbReference type="InterPro" id="IPR041692">
    <property type="entry name" value="HHH_9"/>
</dbReference>
<dbReference type="InterPro" id="IPR018974">
    <property type="entry name" value="Tex-like_N"/>
</dbReference>
<organism evidence="3">
    <name type="scientific">Culicoides sonorensis</name>
    <name type="common">Biting midge</name>
    <dbReference type="NCBI Taxonomy" id="179676"/>
    <lineage>
        <taxon>Eukaryota</taxon>
        <taxon>Metazoa</taxon>
        <taxon>Ecdysozoa</taxon>
        <taxon>Arthropoda</taxon>
        <taxon>Hexapoda</taxon>
        <taxon>Insecta</taxon>
        <taxon>Pterygota</taxon>
        <taxon>Neoptera</taxon>
        <taxon>Endopterygota</taxon>
        <taxon>Diptera</taxon>
        <taxon>Nematocera</taxon>
        <taxon>Chironomoidea</taxon>
        <taxon>Ceratopogonidae</taxon>
        <taxon>Ceratopogoninae</taxon>
        <taxon>Culicoides</taxon>
        <taxon>Monoculicoides</taxon>
    </lineage>
</organism>
<evidence type="ECO:0000256" key="1">
    <source>
        <dbReference type="SAM" id="MobiDB-lite"/>
    </source>
</evidence>
<dbReference type="PANTHER" id="PTHR10724:SF10">
    <property type="entry name" value="S1 RNA-BINDING DOMAIN-CONTAINING PROTEIN 1"/>
    <property type="match status" value="1"/>
</dbReference>
<evidence type="ECO:0000313" key="3">
    <source>
        <dbReference type="EMBL" id="SSX14606.1"/>
    </source>
</evidence>
<dbReference type="Pfam" id="PF22706">
    <property type="entry name" value="Tex_central_region"/>
    <property type="match status" value="1"/>
</dbReference>
<dbReference type="InterPro" id="IPR032639">
    <property type="entry name" value="Tex_YqgF"/>
</dbReference>
<sequence length="838" mass="94432">MNCITVAPKRKLNDALSENTKEALNSEVKTTKRRKKDMGNLFSSSSSPKKSSSTSKNVTTKKSTSQRELPKTAVRKIGVQKKQDRVAAWVNETASPEKIIAPKLHDNDDYEELLASLENLPLSTAHTIVQLFDEDNTIPFLVRYRRDLIGPDIDAERLRDIKNTYNHILSIRAKAESVIKKLEAKNVLTPDIKIDLLCAKTLDQVDHFYEPFKERKGSAYEKAIELGLGPPAENLLKGKGPPINFVSYVNESNEDLDSVKKVEEAFKNIFIHDISKNTEVLDHLRELQQKHRIELVSTLIKKKTKESSETKAKNNQEHKFENYFDFKQSVSYLKPHQVLAINRGENLKILSVKIVPNDNLKRDLLRFTRDLYMSSGSHSILRTNLFDSAFEEAFNKKLLPLMQRQIRSNLTSTAEQQSIKVFASNLKQLLLMAPVKGEKILGIDPGFSNGCKMALISECGDVLDTFALYPHTKQGAKSLEHGKVLAEKMHLHDCNLIALGNGTACRETETWITNLKKNKVFKSDIRYCIVSEQGASIYSCSETAKKEFPDTDVNIISAISIARRLNDPLCELVKVDAKSLGVGMYQHDINGKALTDTLEDVIVECVSFTGIDINTASVALLKHVSGLTEKRANQILEYRSKNGTFKNRNDIKKVNLIGPKTFVQCAGFIRIDPATAGIRKDQYNILDSTTVHPESYDLAEKIIKDCQLTLKDIGTHKFITKIKSYSKAYDAETFYNKYKVPYERLVTVFESLEKELFHDYRMEVNNKPLFKSGLTKMTDLKIDSVVTGAVTNICDFGAFIDIGVECNALIHQSKLNGMKLKIGDKVETIVLSIKSHML</sequence>
<dbReference type="OMA" id="XAKLTSD"/>
<dbReference type="Pfam" id="PF16921">
    <property type="entry name" value="Tex_YqgF"/>
    <property type="match status" value="1"/>
</dbReference>
<dbReference type="InterPro" id="IPR006641">
    <property type="entry name" value="YqgF/RNaseH-like_dom"/>
</dbReference>
<dbReference type="VEuPathDB" id="VectorBase:CSON007236"/>
<dbReference type="Pfam" id="PF17674">
    <property type="entry name" value="HHH_9"/>
    <property type="match status" value="1"/>
</dbReference>